<evidence type="ECO:0000313" key="2">
    <source>
        <dbReference type="Proteomes" id="UP000272015"/>
    </source>
</evidence>
<reference evidence="1 2" key="1">
    <citation type="submission" date="2018-09" db="EMBL/GenBank/DDBJ databases">
        <title>Novel species of Cryobacterium.</title>
        <authorList>
            <person name="Liu Q."/>
            <person name="Xin Y.-H."/>
        </authorList>
    </citation>
    <scope>NUCLEOTIDE SEQUENCE [LARGE SCALE GENOMIC DNA]</scope>
    <source>
        <strain evidence="1 2">Hh39</strain>
    </source>
</reference>
<sequence>MIARARAAASSGFTFASLMRLRLQAWHTPRPSAPQPSFAEASRAETCHSGGADLEQAIHLPVVNGFKFWTPRAGIGILVVCPPISGVAALGQEEANTVTEKNERRLFGRQRRANVDGGREKSYRVYVTAEEDAQLRARAVVADVTVPRLLFESAMNANIETTTDRKGAIAELFVVTRLMANVSNNVNQLAKFANTEGQFPDTAAAVVAEYRALAVKVEDVIDRLAES</sequence>
<dbReference type="Proteomes" id="UP000272015">
    <property type="component" value="Unassembled WGS sequence"/>
</dbReference>
<evidence type="ECO:0000313" key="1">
    <source>
        <dbReference type="EMBL" id="RJT91528.1"/>
    </source>
</evidence>
<organism evidence="1 2">
    <name type="scientific">Cryobacterium melibiosiphilum</name>
    <dbReference type="NCBI Taxonomy" id="995039"/>
    <lineage>
        <taxon>Bacteria</taxon>
        <taxon>Bacillati</taxon>
        <taxon>Actinomycetota</taxon>
        <taxon>Actinomycetes</taxon>
        <taxon>Micrococcales</taxon>
        <taxon>Microbacteriaceae</taxon>
        <taxon>Cryobacterium</taxon>
    </lineage>
</organism>
<name>A0A3A5MWD0_9MICO</name>
<accession>A0A3A5MWD0</accession>
<dbReference type="EMBL" id="QZVS01000045">
    <property type="protein sequence ID" value="RJT91528.1"/>
    <property type="molecule type" value="Genomic_DNA"/>
</dbReference>
<keyword evidence="2" id="KW-1185">Reference proteome</keyword>
<dbReference type="Pfam" id="PF21983">
    <property type="entry name" value="NikA-like"/>
    <property type="match status" value="1"/>
</dbReference>
<dbReference type="AlphaFoldDB" id="A0A3A5MWD0"/>
<dbReference type="InterPro" id="IPR053842">
    <property type="entry name" value="NikA-like"/>
</dbReference>
<proteinExistence type="predicted"/>
<comment type="caution">
    <text evidence="1">The sequence shown here is derived from an EMBL/GenBank/DDBJ whole genome shotgun (WGS) entry which is preliminary data.</text>
</comment>
<gene>
    <name evidence="1" type="primary">mobC</name>
    <name evidence="1" type="ORF">D6T64_01680</name>
</gene>
<protein>
    <submittedName>
        <fullName evidence="1">Plasmid mobilization relaxosome protein MobC</fullName>
    </submittedName>
</protein>